<comment type="caution">
    <text evidence="1">The sequence shown here is derived from an EMBL/GenBank/DDBJ whole genome shotgun (WGS) entry which is preliminary data.</text>
</comment>
<accession>A0ABU4JXE1</accession>
<evidence type="ECO:0000313" key="2">
    <source>
        <dbReference type="Proteomes" id="UP001281656"/>
    </source>
</evidence>
<reference evidence="1 2" key="1">
    <citation type="submission" date="2023-04" db="EMBL/GenBank/DDBJ databases">
        <title>Clostridium tannerae sp. nov., isolated from the fecal material of an alpaca.</title>
        <authorList>
            <person name="Miller S."/>
            <person name="Hendry M."/>
            <person name="King J."/>
            <person name="Sankaranarayanan K."/>
            <person name="Lawson P.A."/>
        </authorList>
    </citation>
    <scope>NUCLEOTIDE SEQUENCE [LARGE SCALE GENOMIC DNA]</scope>
    <source>
        <strain evidence="1 2">A1-XYC3</strain>
    </source>
</reference>
<dbReference type="Proteomes" id="UP001281656">
    <property type="component" value="Unassembled WGS sequence"/>
</dbReference>
<name>A0ABU4JXE1_9CLOT</name>
<dbReference type="EMBL" id="JARUJP010000029">
    <property type="protein sequence ID" value="MDW8802819.1"/>
    <property type="molecule type" value="Genomic_DNA"/>
</dbReference>
<sequence length="87" mass="10150">MCDDGYNKTFNCTKNRCVGRGVLRRKLRMRVRRSYAGDFENVNSNSAFAESIEFEFIFKVEPALDLLPEMRDFKQYASIKHTDVQCA</sequence>
<evidence type="ECO:0000313" key="1">
    <source>
        <dbReference type="EMBL" id="MDW8802819.1"/>
    </source>
</evidence>
<dbReference type="RefSeq" id="WP_318799059.1">
    <property type="nucleotide sequence ID" value="NZ_JARUJP010000029.1"/>
</dbReference>
<organism evidence="1 2">
    <name type="scientific">Clostridium tanneri</name>
    <dbReference type="NCBI Taxonomy" id="3037988"/>
    <lineage>
        <taxon>Bacteria</taxon>
        <taxon>Bacillati</taxon>
        <taxon>Bacillota</taxon>
        <taxon>Clostridia</taxon>
        <taxon>Eubacteriales</taxon>
        <taxon>Clostridiaceae</taxon>
        <taxon>Clostridium</taxon>
    </lineage>
</organism>
<proteinExistence type="predicted"/>
<keyword evidence="2" id="KW-1185">Reference proteome</keyword>
<protein>
    <submittedName>
        <fullName evidence="1">Uncharacterized protein</fullName>
    </submittedName>
</protein>
<gene>
    <name evidence="1" type="ORF">P8V03_16865</name>
</gene>